<dbReference type="PANTHER" id="PTHR43249:SF1">
    <property type="entry name" value="D-GLUCOSIDE 3-DEHYDROGENASE"/>
    <property type="match status" value="1"/>
</dbReference>
<dbReference type="PATRIC" id="fig|1117379.3.peg.5338"/>
<evidence type="ECO:0000259" key="2">
    <source>
        <dbReference type="Pfam" id="PF22725"/>
    </source>
</evidence>
<dbReference type="AlphaFoldDB" id="K6D2Q6"/>
<reference evidence="3 4" key="1">
    <citation type="journal article" date="2012" name="Front. Microbiol.">
        <title>Redundancy and modularity in membrane-associated dissimilatory nitrate reduction in Bacillus.</title>
        <authorList>
            <person name="Heylen K."/>
            <person name="Keltjens J."/>
        </authorList>
    </citation>
    <scope>NUCLEOTIDE SEQUENCE [LARGE SCALE GENOMIC DNA]</scope>
    <source>
        <strain evidence="4">LMG 21833T</strain>
    </source>
</reference>
<accession>K6D2Q6</accession>
<dbReference type="GO" id="GO:0000166">
    <property type="term" value="F:nucleotide binding"/>
    <property type="evidence" value="ECO:0007669"/>
    <property type="project" value="InterPro"/>
</dbReference>
<dbReference type="InterPro" id="IPR055170">
    <property type="entry name" value="GFO_IDH_MocA-like_dom"/>
</dbReference>
<dbReference type="STRING" id="1117379.BABA_25741"/>
<protein>
    <submittedName>
        <fullName evidence="3">Oxidoreductase</fullName>
    </submittedName>
</protein>
<dbReference type="SUPFAM" id="SSF55347">
    <property type="entry name" value="Glyceraldehyde-3-phosphate dehydrogenase-like, C-terminal domain"/>
    <property type="match status" value="1"/>
</dbReference>
<feature type="domain" description="GFO/IDH/MocA-like oxidoreductase" evidence="2">
    <location>
        <begin position="134"/>
        <end position="258"/>
    </location>
</feature>
<dbReference type="Gene3D" id="3.30.360.10">
    <property type="entry name" value="Dihydrodipicolinate Reductase, domain 2"/>
    <property type="match status" value="1"/>
</dbReference>
<sequence length="386" mass="42897">MADVRLGIIGLGAEGGMYANLITEGKVKNMVIGAICDIDPAKKQVAEEKYPGVPFYDNYITMLESGDVDAVVTTVPHYLHPEMGIEALKRNLHALVEKPAGVYTKQVKELNDFAATKPELKFAIFFNQRTNPLYKKLKELIDNGEIGSIRSTNWIITTWWRPQGYYNQSEWRATWGGEGGGVLVNQAPHQIDLLQWICGMPKKVYAKLNFGYQRDIAVEDDVTAVFDYGNGATGVFVTKTHDVVGTDRLEIHGDKGKIVVDDSKKITIKRLKQSESEMSNSMDMSDVMKLFMGGGAGDIFTEEVIEFESVWGKQHADVLEDFASAIVDGTPLLAPGSDGINGVRLANAMHLSSWLGKEIEVPFDEDLFLEELNKRIAEEGKYPVRK</sequence>
<evidence type="ECO:0000259" key="1">
    <source>
        <dbReference type="Pfam" id="PF01408"/>
    </source>
</evidence>
<dbReference type="InterPro" id="IPR052515">
    <property type="entry name" value="Gfo/Idh/MocA_Oxidoreductase"/>
</dbReference>
<evidence type="ECO:0000313" key="4">
    <source>
        <dbReference type="Proteomes" id="UP000006316"/>
    </source>
</evidence>
<keyword evidence="4" id="KW-1185">Reference proteome</keyword>
<comment type="caution">
    <text evidence="3">The sequence shown here is derived from an EMBL/GenBank/DDBJ whole genome shotgun (WGS) entry which is preliminary data.</text>
</comment>
<proteinExistence type="predicted"/>
<dbReference type="PANTHER" id="PTHR43249">
    <property type="entry name" value="UDP-N-ACETYL-2-AMINO-2-DEOXY-D-GLUCURONATE OXIDASE"/>
    <property type="match status" value="1"/>
</dbReference>
<name>K6D2Q6_9BACI</name>
<organism evidence="3 4">
    <name type="scientific">Neobacillus bataviensis LMG 21833</name>
    <dbReference type="NCBI Taxonomy" id="1117379"/>
    <lineage>
        <taxon>Bacteria</taxon>
        <taxon>Bacillati</taxon>
        <taxon>Bacillota</taxon>
        <taxon>Bacilli</taxon>
        <taxon>Bacillales</taxon>
        <taxon>Bacillaceae</taxon>
        <taxon>Neobacillus</taxon>
    </lineage>
</organism>
<feature type="domain" description="Gfo/Idh/MocA-like oxidoreductase N-terminal" evidence="1">
    <location>
        <begin position="5"/>
        <end position="117"/>
    </location>
</feature>
<dbReference type="Pfam" id="PF22725">
    <property type="entry name" value="GFO_IDH_MocA_C3"/>
    <property type="match status" value="1"/>
</dbReference>
<dbReference type="Pfam" id="PF01408">
    <property type="entry name" value="GFO_IDH_MocA"/>
    <property type="match status" value="1"/>
</dbReference>
<gene>
    <name evidence="3" type="ORF">BABA_25741</name>
</gene>
<dbReference type="Proteomes" id="UP000006316">
    <property type="component" value="Unassembled WGS sequence"/>
</dbReference>
<dbReference type="SUPFAM" id="SSF51735">
    <property type="entry name" value="NAD(P)-binding Rossmann-fold domains"/>
    <property type="match status" value="1"/>
</dbReference>
<dbReference type="eggNOG" id="COG0673">
    <property type="taxonomic scope" value="Bacteria"/>
</dbReference>
<dbReference type="EMBL" id="AJLS01000185">
    <property type="protein sequence ID" value="EKN62489.1"/>
    <property type="molecule type" value="Genomic_DNA"/>
</dbReference>
<dbReference type="InterPro" id="IPR000683">
    <property type="entry name" value="Gfo/Idh/MocA-like_OxRdtase_N"/>
</dbReference>
<dbReference type="InterPro" id="IPR036291">
    <property type="entry name" value="NAD(P)-bd_dom_sf"/>
</dbReference>
<dbReference type="RefSeq" id="WP_007088135.1">
    <property type="nucleotide sequence ID" value="NZ_AJLS01000185.1"/>
</dbReference>
<dbReference type="Gene3D" id="3.40.50.720">
    <property type="entry name" value="NAD(P)-binding Rossmann-like Domain"/>
    <property type="match status" value="1"/>
</dbReference>
<evidence type="ECO:0000313" key="3">
    <source>
        <dbReference type="EMBL" id="EKN62489.1"/>
    </source>
</evidence>